<dbReference type="PANTHER" id="PTHR30289:SF1">
    <property type="entry name" value="PEBP (PHOSPHATIDYLETHANOLAMINE-BINDING PROTEIN) FAMILY PROTEIN"/>
    <property type="match status" value="1"/>
</dbReference>
<protein>
    <submittedName>
        <fullName evidence="2">YbhB/YbcL family Raf kinase inhibitor-like protein</fullName>
    </submittedName>
</protein>
<evidence type="ECO:0000256" key="1">
    <source>
        <dbReference type="ARBA" id="ARBA00007120"/>
    </source>
</evidence>
<dbReference type="RefSeq" id="WP_345548448.1">
    <property type="nucleotide sequence ID" value="NZ_BAAAZA010000007.1"/>
</dbReference>
<keyword evidence="2" id="KW-0649">Protein kinase inhibitor</keyword>
<dbReference type="Gene3D" id="3.90.280.10">
    <property type="entry name" value="PEBP-like"/>
    <property type="match status" value="1"/>
</dbReference>
<dbReference type="GO" id="GO:0004860">
    <property type="term" value="F:protein kinase inhibitor activity"/>
    <property type="evidence" value="ECO:0007669"/>
    <property type="project" value="UniProtKB-KW"/>
</dbReference>
<proteinExistence type="inferred from homology"/>
<accession>A0ABP7K4H0</accession>
<organism evidence="2 3">
    <name type="scientific">Streptomyces lannensis</name>
    <dbReference type="NCBI Taxonomy" id="766498"/>
    <lineage>
        <taxon>Bacteria</taxon>
        <taxon>Bacillati</taxon>
        <taxon>Actinomycetota</taxon>
        <taxon>Actinomycetes</taxon>
        <taxon>Kitasatosporales</taxon>
        <taxon>Streptomycetaceae</taxon>
        <taxon>Streptomyces</taxon>
    </lineage>
</organism>
<comment type="similarity">
    <text evidence="1">Belongs to the UPF0098 family.</text>
</comment>
<dbReference type="PANTHER" id="PTHR30289">
    <property type="entry name" value="UNCHARACTERIZED PROTEIN YBCL-RELATED"/>
    <property type="match status" value="1"/>
</dbReference>
<dbReference type="InterPro" id="IPR008914">
    <property type="entry name" value="PEBP"/>
</dbReference>
<comment type="caution">
    <text evidence="2">The sequence shown here is derived from an EMBL/GenBank/DDBJ whole genome shotgun (WGS) entry which is preliminary data.</text>
</comment>
<gene>
    <name evidence="2" type="ORF">GCM10022207_29260</name>
</gene>
<dbReference type="Pfam" id="PF01161">
    <property type="entry name" value="PBP"/>
    <property type="match status" value="1"/>
</dbReference>
<dbReference type="Proteomes" id="UP001501563">
    <property type="component" value="Unassembled WGS sequence"/>
</dbReference>
<reference evidence="3" key="1">
    <citation type="journal article" date="2019" name="Int. J. Syst. Evol. Microbiol.">
        <title>The Global Catalogue of Microorganisms (GCM) 10K type strain sequencing project: providing services to taxonomists for standard genome sequencing and annotation.</title>
        <authorList>
            <consortium name="The Broad Institute Genomics Platform"/>
            <consortium name="The Broad Institute Genome Sequencing Center for Infectious Disease"/>
            <person name="Wu L."/>
            <person name="Ma J."/>
        </authorList>
    </citation>
    <scope>NUCLEOTIDE SEQUENCE [LARGE SCALE GENOMIC DNA]</scope>
    <source>
        <strain evidence="3">JCM 16578</strain>
    </source>
</reference>
<keyword evidence="3" id="KW-1185">Reference proteome</keyword>
<name>A0ABP7K4H0_9ACTN</name>
<evidence type="ECO:0000313" key="3">
    <source>
        <dbReference type="Proteomes" id="UP001501563"/>
    </source>
</evidence>
<dbReference type="CDD" id="cd00865">
    <property type="entry name" value="PEBP_bact_arch"/>
    <property type="match status" value="1"/>
</dbReference>
<evidence type="ECO:0000313" key="2">
    <source>
        <dbReference type="EMBL" id="GAA3863424.1"/>
    </source>
</evidence>
<dbReference type="EMBL" id="BAAAZA010000007">
    <property type="protein sequence ID" value="GAA3863424.1"/>
    <property type="molecule type" value="Genomic_DNA"/>
</dbReference>
<dbReference type="NCBIfam" id="TIGR00481">
    <property type="entry name" value="YbhB/YbcL family Raf kinase inhibitor-like protein"/>
    <property type="match status" value="1"/>
</dbReference>
<dbReference type="InterPro" id="IPR036610">
    <property type="entry name" value="PEBP-like_sf"/>
</dbReference>
<dbReference type="InterPro" id="IPR005247">
    <property type="entry name" value="YbhB_YbcL/LppC-like"/>
</dbReference>
<dbReference type="SUPFAM" id="SSF49777">
    <property type="entry name" value="PEBP-like"/>
    <property type="match status" value="1"/>
</dbReference>
<sequence>MIKPYAPYDFMPPISTFSVTSESLANGGQLAQEQVSGILGAGGSDISPQLSWAGFPEETRSFTVSMFDPDVPTASGFWHWAVANLPASVTDLPAGAGDGKDLPGGAITLANDAGRRRYLGPATPPGNGPDRDFLVVHAVDVEALEVSAETTPAYLDFLLFSHALARATMYGTFERP</sequence>